<dbReference type="AlphaFoldDB" id="A0A8J4M545"/>
<dbReference type="CDD" id="cd02197">
    <property type="entry name" value="HypE"/>
    <property type="match status" value="1"/>
</dbReference>
<organism evidence="4">
    <name type="scientific">Acidicaldus sp</name>
    <dbReference type="NCBI Taxonomy" id="1872105"/>
    <lineage>
        <taxon>Bacteria</taxon>
        <taxon>Pseudomonadati</taxon>
        <taxon>Pseudomonadota</taxon>
        <taxon>Alphaproteobacteria</taxon>
        <taxon>Acetobacterales</taxon>
        <taxon>Acetobacteraceae</taxon>
        <taxon>Acidicaldus</taxon>
    </lineage>
</organism>
<dbReference type="InterPro" id="IPR010918">
    <property type="entry name" value="PurM-like_C_dom"/>
</dbReference>
<dbReference type="SUPFAM" id="SSF55326">
    <property type="entry name" value="PurM N-terminal domain-like"/>
    <property type="match status" value="1"/>
</dbReference>
<dbReference type="InterPro" id="IPR036921">
    <property type="entry name" value="PurM-like_N_sf"/>
</dbReference>
<gene>
    <name evidence="4" type="primary">hypE</name>
    <name evidence="4" type="ORF">ENY07_01455</name>
</gene>
<dbReference type="Pfam" id="PF00586">
    <property type="entry name" value="AIRS"/>
    <property type="match status" value="1"/>
</dbReference>
<dbReference type="InterPro" id="IPR011854">
    <property type="entry name" value="HypE"/>
</dbReference>
<feature type="domain" description="PurM-like C-terminal" evidence="3">
    <location>
        <begin position="177"/>
        <end position="327"/>
    </location>
</feature>
<evidence type="ECO:0000259" key="2">
    <source>
        <dbReference type="Pfam" id="PF00586"/>
    </source>
</evidence>
<evidence type="ECO:0000313" key="4">
    <source>
        <dbReference type="EMBL" id="HGC41877.1"/>
    </source>
</evidence>
<reference evidence="4" key="1">
    <citation type="journal article" date="2020" name="mSystems">
        <title>Genome- and Community-Level Interaction Insights into Carbon Utilization and Element Cycling Functions of Hydrothermarchaeota in Hydrothermal Sediment.</title>
        <authorList>
            <person name="Zhou Z."/>
            <person name="Liu Y."/>
            <person name="Xu W."/>
            <person name="Pan J."/>
            <person name="Luo Z.H."/>
            <person name="Li M."/>
        </authorList>
    </citation>
    <scope>NUCLEOTIDE SEQUENCE</scope>
    <source>
        <strain evidence="4">SpSt-997</strain>
    </source>
</reference>
<evidence type="ECO:0000256" key="1">
    <source>
        <dbReference type="ARBA" id="ARBA00006243"/>
    </source>
</evidence>
<proteinExistence type="inferred from homology"/>
<dbReference type="InterPro" id="IPR036676">
    <property type="entry name" value="PurM-like_C_sf"/>
</dbReference>
<dbReference type="PANTHER" id="PTHR30303">
    <property type="entry name" value="HYDROGENASE ISOENZYMES FORMATION PROTEIN HYPE"/>
    <property type="match status" value="1"/>
</dbReference>
<dbReference type="SUPFAM" id="SSF56042">
    <property type="entry name" value="PurM C-terminal domain-like"/>
    <property type="match status" value="1"/>
</dbReference>
<dbReference type="Pfam" id="PF02769">
    <property type="entry name" value="AIRS_C"/>
    <property type="match status" value="1"/>
</dbReference>
<dbReference type="EMBL" id="DTQM01000027">
    <property type="protein sequence ID" value="HGC41877.1"/>
    <property type="molecule type" value="Genomic_DNA"/>
</dbReference>
<sequence>MSGGGAEFALACPPLPAADETVQLAHGSGGRATARLLETIIRPALAEPELDRQHDGAILEAAGPLAFTTDSYVVRPLFFPGGDIGALAVNGTVNDLAMCGARPLWLSVGLILEEGLSLATLRAALGSMRAAAAAAGVRLVTGDTKVVERGKADGMFITTAGIGQVVAPAPIAPDRLRPGDVVILSGDIGRHGMAVMAAREGFGFTPAIESDCAAVAAPVLALLASGIAVHCLRDPTRGGLASAMVEIAEKAQCAIALDEALIPVRADVAAACDLLGLDPLQVACEGRFVAFVPSADAEPALALLRAHPVSAGARVIGAVTVGSAGQVSCRGPLGIARALDMLSGEALPRIC</sequence>
<feature type="domain" description="PurM-like N-terminal" evidence="2">
    <location>
        <begin position="55"/>
        <end position="165"/>
    </location>
</feature>
<dbReference type="PANTHER" id="PTHR30303:SF0">
    <property type="entry name" value="CARBAMOYL DEHYDRATASE HYPE"/>
    <property type="match status" value="1"/>
</dbReference>
<comment type="similarity">
    <text evidence="1">Belongs to the HypE family.</text>
</comment>
<name>A0A8J4M545_9PROT</name>
<dbReference type="PIRSF" id="PIRSF005644">
    <property type="entry name" value="Hdrgns_mtr_HypE"/>
    <property type="match status" value="1"/>
</dbReference>
<comment type="caution">
    <text evidence="4">The sequence shown here is derived from an EMBL/GenBank/DDBJ whole genome shotgun (WGS) entry which is preliminary data.</text>
</comment>
<evidence type="ECO:0000259" key="3">
    <source>
        <dbReference type="Pfam" id="PF02769"/>
    </source>
</evidence>
<accession>A0A8J4M545</accession>
<dbReference type="GO" id="GO:0051604">
    <property type="term" value="P:protein maturation"/>
    <property type="evidence" value="ECO:0007669"/>
    <property type="project" value="TreeGrafter"/>
</dbReference>
<dbReference type="InterPro" id="IPR016188">
    <property type="entry name" value="PurM-like_N"/>
</dbReference>
<dbReference type="NCBIfam" id="TIGR02124">
    <property type="entry name" value="hypE"/>
    <property type="match status" value="1"/>
</dbReference>
<dbReference type="Gene3D" id="3.30.1330.10">
    <property type="entry name" value="PurM-like, N-terminal domain"/>
    <property type="match status" value="1"/>
</dbReference>
<protein>
    <submittedName>
        <fullName evidence="4">Hydrogenase expression/formation protein HypE</fullName>
    </submittedName>
</protein>
<dbReference type="Gene3D" id="3.90.650.10">
    <property type="entry name" value="PurM-like C-terminal domain"/>
    <property type="match status" value="1"/>
</dbReference>